<name>A0A6A6J9V7_WESOR</name>
<keyword evidence="9" id="KW-1185">Reference proteome</keyword>
<dbReference type="Pfam" id="PF20651">
    <property type="entry name" value="EXOC6_Sec15_N"/>
    <property type="match status" value="1"/>
</dbReference>
<dbReference type="Gene3D" id="1.20.58.670">
    <property type="entry name" value="Dsl1p vesicle tethering complex, Tip20p subunit, domain D"/>
    <property type="match status" value="1"/>
</dbReference>
<dbReference type="GO" id="GO:0006886">
    <property type="term" value="P:intracellular protein transport"/>
    <property type="evidence" value="ECO:0007669"/>
    <property type="project" value="InterPro"/>
</dbReference>
<comment type="function">
    <text evidence="5">Component of the exocyst complex involved in the docking of exocytic vesicles with fusion sites on the plasma membrane.</text>
</comment>
<dbReference type="InterPro" id="IPR042045">
    <property type="entry name" value="EXOC6/Sec15_C_dom1"/>
</dbReference>
<dbReference type="GO" id="GO:0006893">
    <property type="term" value="P:Golgi to plasma membrane transport"/>
    <property type="evidence" value="ECO:0007669"/>
    <property type="project" value="TreeGrafter"/>
</dbReference>
<dbReference type="Proteomes" id="UP000800097">
    <property type="component" value="Unassembled WGS sequence"/>
</dbReference>
<dbReference type="InterPro" id="IPR046361">
    <property type="entry name" value="EXOC6/Sec15_C"/>
</dbReference>
<keyword evidence="4" id="KW-0175">Coiled coil</keyword>
<dbReference type="GO" id="GO:0090522">
    <property type="term" value="P:vesicle tethering involved in exocytosis"/>
    <property type="evidence" value="ECO:0007669"/>
    <property type="project" value="UniProtKB-UniRule"/>
</dbReference>
<feature type="domain" description="Exocyst complex component EXOC6/Sec15 N-terminal" evidence="7">
    <location>
        <begin position="50"/>
        <end position="216"/>
    </location>
</feature>
<dbReference type="GeneID" id="54552354"/>
<evidence type="ECO:0000256" key="1">
    <source>
        <dbReference type="ARBA" id="ARBA00007944"/>
    </source>
</evidence>
<evidence type="ECO:0000313" key="9">
    <source>
        <dbReference type="Proteomes" id="UP000800097"/>
    </source>
</evidence>
<evidence type="ECO:0000256" key="4">
    <source>
        <dbReference type="ARBA" id="ARBA00023054"/>
    </source>
</evidence>
<evidence type="ECO:0000256" key="3">
    <source>
        <dbReference type="ARBA" id="ARBA00022483"/>
    </source>
</evidence>
<keyword evidence="2 5" id="KW-0813">Transport</keyword>
<sequence>MPSVVEPRDELWMAIKQMAQSSSDSDYIEQLVPLMKDPRYSHQLQQAFAYFAEDRNKEIQRICSATHQEFTNSVTSLLEVRNDSAAMTAEILQVNQSIQESIRRMAEQKKALVDSRSVRQNIAEANQALNACLNVLRLANQVVDLLKEKNHYGALRALDELQTIHLKEISRYKIAEMIEKSVPMTQKMIGDAVMADLNTWLFRIRESSQFLGEIAFYYTDVRRGRNQARAEADERFAKFKLNSAIELVADETDEFDILNNEETNLEIEFTPLFEAMHIHETLGKSDQFRATYAATRREQKDLLLPQSLDLLDPECGDLSSLLESIAGFAIIEKATMAKTENFRQPADVDELWESMCQSGITLITNALPSVSNDELLLKIKGRIVLFMLTMEKWGYSVTAMNKLLVTLFEKYSELLKQRFSEDFLEIVSTDDYMPMPITSMEDYDKVVSVSWYNPAKPREELKFPLALPFSQMYPLCCIDIRNFLNQIYLFSDDYFQRTAIIDETLRNSLDELLCDKVCKSLVERLASQYPGQIVQILTNLEHFEVACAELQELLFNARTSPSVTGPVVLQATEDFKNAKKSASDRIFELVNSKIDDLIETAEYDWMATKPNTEASNYMQELTRYLHNIMSSVLLALPTEIKEFIYFDALSHASTAILNLMLDDSVKRITPAAVANLATDTAFLSSFVSRLNNPILMENLDELLQTVALMGTENTDEFFDVAQRNKKYGKVDNMKGAILIEKVTEGAAVAAQTPAKPAVSDNRFGTLGSRFGIR</sequence>
<dbReference type="RefSeq" id="XP_033650307.1">
    <property type="nucleotide sequence ID" value="XM_033799179.1"/>
</dbReference>
<dbReference type="InterPro" id="IPR042044">
    <property type="entry name" value="EXOC6PINT-1/Sec15/Tip20_C_dom2"/>
</dbReference>
<keyword evidence="3 5" id="KW-0268">Exocytosis</keyword>
<dbReference type="GO" id="GO:0000145">
    <property type="term" value="C:exocyst"/>
    <property type="evidence" value="ECO:0007669"/>
    <property type="project" value="UniProtKB-UniRule"/>
</dbReference>
<evidence type="ECO:0000259" key="7">
    <source>
        <dbReference type="Pfam" id="PF20651"/>
    </source>
</evidence>
<dbReference type="PANTHER" id="PTHR12702">
    <property type="entry name" value="SEC15"/>
    <property type="match status" value="1"/>
</dbReference>
<dbReference type="InterPro" id="IPR048359">
    <property type="entry name" value="EXOC6_Sec15_N"/>
</dbReference>
<dbReference type="Gene3D" id="1.10.357.30">
    <property type="entry name" value="Exocyst complex subunit Sec15 C-terminal domain, N-terminal subdomain"/>
    <property type="match status" value="1"/>
</dbReference>
<dbReference type="OrthoDB" id="10267033at2759"/>
<dbReference type="InterPro" id="IPR007225">
    <property type="entry name" value="EXOC6/Sec15"/>
</dbReference>
<dbReference type="PIRSF" id="PIRSF025007">
    <property type="entry name" value="Sec15"/>
    <property type="match status" value="1"/>
</dbReference>
<dbReference type="FunFam" id="1.10.357.30:FF:000004">
    <property type="entry name" value="Exocyst complex component SEC15"/>
    <property type="match status" value="1"/>
</dbReference>
<gene>
    <name evidence="8" type="ORF">EI97DRAFT_436697</name>
</gene>
<organism evidence="8 9">
    <name type="scientific">Westerdykella ornata</name>
    <dbReference type="NCBI Taxonomy" id="318751"/>
    <lineage>
        <taxon>Eukaryota</taxon>
        <taxon>Fungi</taxon>
        <taxon>Dikarya</taxon>
        <taxon>Ascomycota</taxon>
        <taxon>Pezizomycotina</taxon>
        <taxon>Dothideomycetes</taxon>
        <taxon>Pleosporomycetidae</taxon>
        <taxon>Pleosporales</taxon>
        <taxon>Sporormiaceae</taxon>
        <taxon>Westerdykella</taxon>
    </lineage>
</organism>
<feature type="domain" description="Exocyst complex subunit EXOC6/Sec15 C-terminal" evidence="6">
    <location>
        <begin position="400"/>
        <end position="741"/>
    </location>
</feature>
<evidence type="ECO:0000256" key="5">
    <source>
        <dbReference type="PIRNR" id="PIRNR025007"/>
    </source>
</evidence>
<evidence type="ECO:0000313" key="8">
    <source>
        <dbReference type="EMBL" id="KAF2272768.1"/>
    </source>
</evidence>
<dbReference type="Pfam" id="PF04091">
    <property type="entry name" value="Sec15_C"/>
    <property type="match status" value="1"/>
</dbReference>
<reference evidence="8" key="1">
    <citation type="journal article" date="2020" name="Stud. Mycol.">
        <title>101 Dothideomycetes genomes: a test case for predicting lifestyles and emergence of pathogens.</title>
        <authorList>
            <person name="Haridas S."/>
            <person name="Albert R."/>
            <person name="Binder M."/>
            <person name="Bloem J."/>
            <person name="Labutti K."/>
            <person name="Salamov A."/>
            <person name="Andreopoulos B."/>
            <person name="Baker S."/>
            <person name="Barry K."/>
            <person name="Bills G."/>
            <person name="Bluhm B."/>
            <person name="Cannon C."/>
            <person name="Castanera R."/>
            <person name="Culley D."/>
            <person name="Daum C."/>
            <person name="Ezra D."/>
            <person name="Gonzalez J."/>
            <person name="Henrissat B."/>
            <person name="Kuo A."/>
            <person name="Liang C."/>
            <person name="Lipzen A."/>
            <person name="Lutzoni F."/>
            <person name="Magnuson J."/>
            <person name="Mondo S."/>
            <person name="Nolan M."/>
            <person name="Ohm R."/>
            <person name="Pangilinan J."/>
            <person name="Park H.-J."/>
            <person name="Ramirez L."/>
            <person name="Alfaro M."/>
            <person name="Sun H."/>
            <person name="Tritt A."/>
            <person name="Yoshinaga Y."/>
            <person name="Zwiers L.-H."/>
            <person name="Turgeon B."/>
            <person name="Goodwin S."/>
            <person name="Spatafora J."/>
            <person name="Crous P."/>
            <person name="Grigoriev I."/>
        </authorList>
    </citation>
    <scope>NUCLEOTIDE SEQUENCE</scope>
    <source>
        <strain evidence="8">CBS 379.55</strain>
    </source>
</reference>
<accession>A0A6A6J9V7</accession>
<dbReference type="PANTHER" id="PTHR12702:SF0">
    <property type="entry name" value="EXOCYST COMPLEX COMPONENT 6"/>
    <property type="match status" value="1"/>
</dbReference>
<evidence type="ECO:0000256" key="2">
    <source>
        <dbReference type="ARBA" id="ARBA00022448"/>
    </source>
</evidence>
<protein>
    <recommendedName>
        <fullName evidence="5">Exocyst complex component SEC15</fullName>
    </recommendedName>
</protein>
<dbReference type="EMBL" id="ML986517">
    <property type="protein sequence ID" value="KAF2272768.1"/>
    <property type="molecule type" value="Genomic_DNA"/>
</dbReference>
<comment type="similarity">
    <text evidence="1 5">Belongs to the SEC15 family.</text>
</comment>
<dbReference type="AlphaFoldDB" id="A0A6A6J9V7"/>
<proteinExistence type="inferred from homology"/>
<evidence type="ECO:0000259" key="6">
    <source>
        <dbReference type="Pfam" id="PF04091"/>
    </source>
</evidence>
<dbReference type="GO" id="GO:0016020">
    <property type="term" value="C:membrane"/>
    <property type="evidence" value="ECO:0007669"/>
    <property type="project" value="TreeGrafter"/>
</dbReference>